<comment type="caution">
    <text evidence="2">The sequence shown here is derived from an EMBL/GenBank/DDBJ whole genome shotgun (WGS) entry which is preliminary data.</text>
</comment>
<reference evidence="2 3" key="1">
    <citation type="submission" date="2019-01" db="EMBL/GenBank/DDBJ databases">
        <title>Insights into ecological role of a new deltaproteobacterial order Candidatus Sinidesulfobacterales (Sva0485) by metagenomics and metatranscriptomics.</title>
        <authorList>
            <person name="Tan S."/>
            <person name="Liu J."/>
            <person name="Fang Y."/>
            <person name="Hedlund B."/>
            <person name="Lian Z.-H."/>
            <person name="Huang L.-Y."/>
            <person name="Li J.-T."/>
            <person name="Huang L.-N."/>
            <person name="Li W.-J."/>
            <person name="Jiang H.-C."/>
            <person name="Dong H.-L."/>
            <person name="Shu W.-S."/>
        </authorList>
    </citation>
    <scope>NUCLEOTIDE SEQUENCE [LARGE SCALE GENOMIC DNA]</scope>
    <source>
        <strain evidence="2">AP4</strain>
    </source>
</reference>
<gene>
    <name evidence="2" type="ORF">EVJ48_00360</name>
</gene>
<evidence type="ECO:0008006" key="4">
    <source>
        <dbReference type="Google" id="ProtNLM"/>
    </source>
</evidence>
<organism evidence="2 3">
    <name type="scientific">Candidatus Acidulodesulfobacterium acidiphilum</name>
    <dbReference type="NCBI Taxonomy" id="2597224"/>
    <lineage>
        <taxon>Bacteria</taxon>
        <taxon>Deltaproteobacteria</taxon>
        <taxon>Candidatus Acidulodesulfobacterales</taxon>
        <taxon>Candidatus Acidulodesulfobacterium</taxon>
    </lineage>
</organism>
<proteinExistence type="predicted"/>
<evidence type="ECO:0000313" key="2">
    <source>
        <dbReference type="EMBL" id="RZV40408.1"/>
    </source>
</evidence>
<keyword evidence="1" id="KW-0812">Transmembrane</keyword>
<name>A0A520XGT0_9DELT</name>
<dbReference type="EMBL" id="SHMQ01000001">
    <property type="protein sequence ID" value="RZV40408.1"/>
    <property type="molecule type" value="Genomic_DNA"/>
</dbReference>
<dbReference type="AlphaFoldDB" id="A0A520XGT0"/>
<sequence>MKNRIVKNKVRSNIISNNNGIALLTVILVIAILGILAAVAIETTGTDIINAGNNIVNQYTVNVSNSAADIILSQIGTNQGVDAGVGIAGMPLPGYYYYTVENPAALCSPLKLANGNQTNVEINNTYNIYMAPVPSVSNGITCQSLSSSNIIPVTNSNIVNPDNLPQNNGQIGFSYFGSYGNAKGYGNNFYFYKGQIDVISQDIINSNKPSVTAHTGMTFKYGPLNEGG</sequence>
<evidence type="ECO:0000313" key="3">
    <source>
        <dbReference type="Proteomes" id="UP000322454"/>
    </source>
</evidence>
<evidence type="ECO:0000256" key="1">
    <source>
        <dbReference type="SAM" id="Phobius"/>
    </source>
</evidence>
<feature type="transmembrane region" description="Helical" evidence="1">
    <location>
        <begin position="21"/>
        <end position="41"/>
    </location>
</feature>
<dbReference type="Proteomes" id="UP000322454">
    <property type="component" value="Unassembled WGS sequence"/>
</dbReference>
<keyword evidence="1" id="KW-1133">Transmembrane helix</keyword>
<accession>A0A520XGT0</accession>
<protein>
    <recommendedName>
        <fullName evidence="4">Type 4 fimbrial biogenesis protein PilX N-terminal domain-containing protein</fullName>
    </recommendedName>
</protein>
<keyword evidence="1" id="KW-0472">Membrane</keyword>